<gene>
    <name evidence="1" type="ORF">BQ2448_6535</name>
</gene>
<organism evidence="1 2">
    <name type="scientific">Microbotryum intermedium</name>
    <dbReference type="NCBI Taxonomy" id="269621"/>
    <lineage>
        <taxon>Eukaryota</taxon>
        <taxon>Fungi</taxon>
        <taxon>Dikarya</taxon>
        <taxon>Basidiomycota</taxon>
        <taxon>Pucciniomycotina</taxon>
        <taxon>Microbotryomycetes</taxon>
        <taxon>Microbotryales</taxon>
        <taxon>Microbotryaceae</taxon>
        <taxon>Microbotryum</taxon>
    </lineage>
</organism>
<name>A0A238FQ22_9BASI</name>
<dbReference type="AlphaFoldDB" id="A0A238FQ22"/>
<keyword evidence="2" id="KW-1185">Reference proteome</keyword>
<protein>
    <submittedName>
        <fullName evidence="1">BQ2448_6535 protein</fullName>
    </submittedName>
</protein>
<sequence>MQKPYSHHAWTVFTMPADPPASPTLPIRCSLSPSIGNLEEAHISELNLEPTSTQDRRKPELPIEIVRQILEEAVNAARSELFICDGVFLPITTQCSTCAYRLLAGVCTLWREVVREIFHRSVIIGERTCRDAGQSSAPRIPILFFQILNKPFNVTELVEILGKDVQAATHVRSIDASCRTKNHSLPELMPTAPATIVERYERERAADIELGQQLVKSFITLCPLLNTFDADFGHYPELLKPGLLPPSITTLTLRNVSAVETFTLLAELPRVTDLTLRIAPDWLIHEPIETCVLERYKVQLTRFELSATAWGETSVADLQLLLEHSSTTLRSLAIRNKSSFTSHKFAPVAQGLIKIYAPQLEELSVRDLSRGGSRCKEHKEVYFFLSPPVPMPRLRDLHLTGIPSSPTFFASLKCPNLSRLAIEEFDDPSGLALLTTLKSQLMPKLTSMRVCGITDKTAKVDILEWCTANGVTLAAGWRLIEIERAWWF</sequence>
<proteinExistence type="predicted"/>
<dbReference type="InterPro" id="IPR032675">
    <property type="entry name" value="LRR_dom_sf"/>
</dbReference>
<dbReference type="EMBL" id="FMSP01000020">
    <property type="protein sequence ID" value="SCV74103.1"/>
    <property type="molecule type" value="Genomic_DNA"/>
</dbReference>
<dbReference type="OrthoDB" id="2533269at2759"/>
<reference evidence="2" key="1">
    <citation type="submission" date="2016-09" db="EMBL/GenBank/DDBJ databases">
        <authorList>
            <person name="Jeantristanb JTB J.-T."/>
            <person name="Ricardo R."/>
        </authorList>
    </citation>
    <scope>NUCLEOTIDE SEQUENCE [LARGE SCALE GENOMIC DNA]</scope>
</reference>
<evidence type="ECO:0000313" key="1">
    <source>
        <dbReference type="EMBL" id="SCV74103.1"/>
    </source>
</evidence>
<evidence type="ECO:0000313" key="2">
    <source>
        <dbReference type="Proteomes" id="UP000198372"/>
    </source>
</evidence>
<dbReference type="Proteomes" id="UP000198372">
    <property type="component" value="Unassembled WGS sequence"/>
</dbReference>
<accession>A0A238FQ22</accession>
<dbReference type="SUPFAM" id="SSF52047">
    <property type="entry name" value="RNI-like"/>
    <property type="match status" value="1"/>
</dbReference>
<dbReference type="Gene3D" id="3.80.10.10">
    <property type="entry name" value="Ribonuclease Inhibitor"/>
    <property type="match status" value="1"/>
</dbReference>